<evidence type="ECO:0000313" key="1">
    <source>
        <dbReference type="EMBL" id="AET00824.1"/>
    </source>
</evidence>
<proteinExistence type="predicted"/>
<gene>
    <name evidence="1" type="ordered locus">MTR_5g096330</name>
</gene>
<reference evidence="2" key="3">
    <citation type="submission" date="2015-04" db="UniProtKB">
        <authorList>
            <consortium name="EnsemblPlants"/>
        </authorList>
    </citation>
    <scope>IDENTIFICATION</scope>
    <source>
        <strain evidence="2">cv. Jemalong A17</strain>
    </source>
</reference>
<dbReference type="EnsemblPlants" id="AET00824">
    <property type="protein sequence ID" value="AET00824"/>
    <property type="gene ID" value="MTR_5g096330"/>
</dbReference>
<keyword evidence="3" id="KW-1185">Reference proteome</keyword>
<reference evidence="1 3" key="2">
    <citation type="journal article" date="2014" name="BMC Genomics">
        <title>An improved genome release (version Mt4.0) for the model legume Medicago truncatula.</title>
        <authorList>
            <person name="Tang H."/>
            <person name="Krishnakumar V."/>
            <person name="Bidwell S."/>
            <person name="Rosen B."/>
            <person name="Chan A."/>
            <person name="Zhou S."/>
            <person name="Gentzbittel L."/>
            <person name="Childs K.L."/>
            <person name="Yandell M."/>
            <person name="Gundlach H."/>
            <person name="Mayer K.F."/>
            <person name="Schwartz D.C."/>
            <person name="Town C.D."/>
        </authorList>
    </citation>
    <scope>GENOME REANNOTATION</scope>
    <source>
        <strain evidence="2 3">cv. Jemalong A17</strain>
    </source>
</reference>
<evidence type="ECO:0000313" key="2">
    <source>
        <dbReference type="EnsemblPlants" id="AET00824"/>
    </source>
</evidence>
<protein>
    <submittedName>
        <fullName evidence="1 2">Uncharacterized protein</fullName>
    </submittedName>
</protein>
<dbReference type="eggNOG" id="KOG2140">
    <property type="taxonomic scope" value="Eukaryota"/>
</dbReference>
<reference evidence="1 3" key="1">
    <citation type="journal article" date="2011" name="Nature">
        <title>The Medicago genome provides insight into the evolution of rhizobial symbioses.</title>
        <authorList>
            <person name="Young N.D."/>
            <person name="Debelle F."/>
            <person name="Oldroyd G.E."/>
            <person name="Geurts R."/>
            <person name="Cannon S.B."/>
            <person name="Udvardi M.K."/>
            <person name="Benedito V.A."/>
            <person name="Mayer K.F."/>
            <person name="Gouzy J."/>
            <person name="Schoof H."/>
            <person name="Van de Peer Y."/>
            <person name="Proost S."/>
            <person name="Cook D.R."/>
            <person name="Meyers B.C."/>
            <person name="Spannagl M."/>
            <person name="Cheung F."/>
            <person name="De Mita S."/>
            <person name="Krishnakumar V."/>
            <person name="Gundlach H."/>
            <person name="Zhou S."/>
            <person name="Mudge J."/>
            <person name="Bharti A.K."/>
            <person name="Murray J.D."/>
            <person name="Naoumkina M.A."/>
            <person name="Rosen B."/>
            <person name="Silverstein K.A."/>
            <person name="Tang H."/>
            <person name="Rombauts S."/>
            <person name="Zhao P.X."/>
            <person name="Zhou P."/>
            <person name="Barbe V."/>
            <person name="Bardou P."/>
            <person name="Bechner M."/>
            <person name="Bellec A."/>
            <person name="Berger A."/>
            <person name="Berges H."/>
            <person name="Bidwell S."/>
            <person name="Bisseling T."/>
            <person name="Choisne N."/>
            <person name="Couloux A."/>
            <person name="Denny R."/>
            <person name="Deshpande S."/>
            <person name="Dai X."/>
            <person name="Doyle J.J."/>
            <person name="Dudez A.M."/>
            <person name="Farmer A.D."/>
            <person name="Fouteau S."/>
            <person name="Franken C."/>
            <person name="Gibelin C."/>
            <person name="Gish J."/>
            <person name="Goldstein S."/>
            <person name="Gonzalez A.J."/>
            <person name="Green P.J."/>
            <person name="Hallab A."/>
            <person name="Hartog M."/>
            <person name="Hua A."/>
            <person name="Humphray S.J."/>
            <person name="Jeong D.H."/>
            <person name="Jing Y."/>
            <person name="Jocker A."/>
            <person name="Kenton S.M."/>
            <person name="Kim D.J."/>
            <person name="Klee K."/>
            <person name="Lai H."/>
            <person name="Lang C."/>
            <person name="Lin S."/>
            <person name="Macmil S.L."/>
            <person name="Magdelenat G."/>
            <person name="Matthews L."/>
            <person name="McCorrison J."/>
            <person name="Monaghan E.L."/>
            <person name="Mun J.H."/>
            <person name="Najar F.Z."/>
            <person name="Nicholson C."/>
            <person name="Noirot C."/>
            <person name="O'Bleness M."/>
            <person name="Paule C.R."/>
            <person name="Poulain J."/>
            <person name="Prion F."/>
            <person name="Qin B."/>
            <person name="Qu C."/>
            <person name="Retzel E.F."/>
            <person name="Riddle C."/>
            <person name="Sallet E."/>
            <person name="Samain S."/>
            <person name="Samson N."/>
            <person name="Sanders I."/>
            <person name="Saurat O."/>
            <person name="Scarpelli C."/>
            <person name="Schiex T."/>
            <person name="Segurens B."/>
            <person name="Severin A.J."/>
            <person name="Sherrier D.J."/>
            <person name="Shi R."/>
            <person name="Sims S."/>
            <person name="Singer S.R."/>
            <person name="Sinharoy S."/>
            <person name="Sterck L."/>
            <person name="Viollet A."/>
            <person name="Wang B.B."/>
            <person name="Wang K."/>
            <person name="Wang M."/>
            <person name="Wang X."/>
            <person name="Warfsmann J."/>
            <person name="Weissenbach J."/>
            <person name="White D.D."/>
            <person name="White J.D."/>
            <person name="Wiley G.B."/>
            <person name="Wincker P."/>
            <person name="Xing Y."/>
            <person name="Yang L."/>
            <person name="Yao Z."/>
            <person name="Ying F."/>
            <person name="Zhai J."/>
            <person name="Zhou L."/>
            <person name="Zuber A."/>
            <person name="Denarie J."/>
            <person name="Dixon R.A."/>
            <person name="May G.D."/>
            <person name="Schwartz D.C."/>
            <person name="Rogers J."/>
            <person name="Quetier F."/>
            <person name="Town C.D."/>
            <person name="Roe B.A."/>
        </authorList>
    </citation>
    <scope>NUCLEOTIDE SEQUENCE [LARGE SCALE GENOMIC DNA]</scope>
    <source>
        <strain evidence="1">A17</strain>
        <strain evidence="2 3">cv. Jemalong A17</strain>
    </source>
</reference>
<dbReference type="PaxDb" id="3880-AET00824"/>
<dbReference type="HOGENOM" id="CLU_2227140_0_0_1"/>
<dbReference type="Proteomes" id="UP000002051">
    <property type="component" value="Chromosome 5"/>
</dbReference>
<dbReference type="EMBL" id="CM001221">
    <property type="protein sequence ID" value="AET00824.1"/>
    <property type="molecule type" value="Genomic_DNA"/>
</dbReference>
<evidence type="ECO:0000313" key="3">
    <source>
        <dbReference type="Proteomes" id="UP000002051"/>
    </source>
</evidence>
<sequence length="106" mass="12607">MFNCQFFIFFSSYIFQPGPNYANNEKRYEELKSLGKKEVEECEDEESEETSEIDMNLINLRRSIYLTNMSCIDFEEAANKLLKIIEQGKKVSINSIHQIYINLHFY</sequence>
<name>G7KEK3_MEDTR</name>
<dbReference type="STRING" id="3880.G7KEK3"/>
<dbReference type="AlphaFoldDB" id="G7KEK3"/>
<organism evidence="1 3">
    <name type="scientific">Medicago truncatula</name>
    <name type="common">Barrel medic</name>
    <name type="synonym">Medicago tribuloides</name>
    <dbReference type="NCBI Taxonomy" id="3880"/>
    <lineage>
        <taxon>Eukaryota</taxon>
        <taxon>Viridiplantae</taxon>
        <taxon>Streptophyta</taxon>
        <taxon>Embryophyta</taxon>
        <taxon>Tracheophyta</taxon>
        <taxon>Spermatophyta</taxon>
        <taxon>Magnoliopsida</taxon>
        <taxon>eudicotyledons</taxon>
        <taxon>Gunneridae</taxon>
        <taxon>Pentapetalae</taxon>
        <taxon>rosids</taxon>
        <taxon>fabids</taxon>
        <taxon>Fabales</taxon>
        <taxon>Fabaceae</taxon>
        <taxon>Papilionoideae</taxon>
        <taxon>50 kb inversion clade</taxon>
        <taxon>NPAAA clade</taxon>
        <taxon>Hologalegina</taxon>
        <taxon>IRL clade</taxon>
        <taxon>Trifolieae</taxon>
        <taxon>Medicago</taxon>
    </lineage>
</organism>
<accession>G7KEK3</accession>